<evidence type="ECO:0000259" key="8">
    <source>
        <dbReference type="PROSITE" id="PS50252"/>
    </source>
</evidence>
<feature type="compositionally biased region" description="Basic and acidic residues" evidence="7">
    <location>
        <begin position="366"/>
        <end position="379"/>
    </location>
</feature>
<feature type="compositionally biased region" description="Basic and acidic residues" evidence="7">
    <location>
        <begin position="337"/>
        <end position="358"/>
    </location>
</feature>
<keyword evidence="3 6" id="KW-0238">DNA-binding</keyword>
<dbReference type="AlphaFoldDB" id="A0A8X6QVY2"/>
<evidence type="ECO:0000256" key="2">
    <source>
        <dbReference type="ARBA" id="ARBA00023015"/>
    </source>
</evidence>
<name>A0A8X6QVY2_NEPPI</name>
<reference evidence="9" key="1">
    <citation type="submission" date="2020-08" db="EMBL/GenBank/DDBJ databases">
        <title>Multicomponent nature underlies the extraordinary mechanical properties of spider dragline silk.</title>
        <authorList>
            <person name="Kono N."/>
            <person name="Nakamura H."/>
            <person name="Mori M."/>
            <person name="Yoshida Y."/>
            <person name="Ohtoshi R."/>
            <person name="Malay A.D."/>
            <person name="Moran D.A.P."/>
            <person name="Tomita M."/>
            <person name="Numata K."/>
            <person name="Arakawa K."/>
        </authorList>
    </citation>
    <scope>NUCLEOTIDE SEQUENCE</scope>
</reference>
<dbReference type="PROSITE" id="PS01283">
    <property type="entry name" value="TBOX_1"/>
    <property type="match status" value="1"/>
</dbReference>
<dbReference type="Gene3D" id="2.60.40.820">
    <property type="entry name" value="Transcription factor, T-box"/>
    <property type="match status" value="1"/>
</dbReference>
<feature type="domain" description="T-box" evidence="8">
    <location>
        <begin position="134"/>
        <end position="312"/>
    </location>
</feature>
<dbReference type="CDD" id="cd20188">
    <property type="entry name" value="T-box_TBX2_3-like"/>
    <property type="match status" value="1"/>
</dbReference>
<dbReference type="PROSITE" id="PS01264">
    <property type="entry name" value="TBOX_2"/>
    <property type="match status" value="1"/>
</dbReference>
<dbReference type="InterPro" id="IPR018186">
    <property type="entry name" value="TF_T-box_CS"/>
</dbReference>
<dbReference type="PANTHER" id="PTHR11267:SF181">
    <property type="entry name" value="OPTOMOTOR-BLIND PROTEIN"/>
    <property type="match status" value="1"/>
</dbReference>
<dbReference type="Pfam" id="PF00907">
    <property type="entry name" value="T-box"/>
    <property type="match status" value="1"/>
</dbReference>
<dbReference type="PRINTS" id="PR00937">
    <property type="entry name" value="TBOX"/>
</dbReference>
<comment type="subcellular location">
    <subcellularLocation>
        <location evidence="1 6">Nucleus</location>
    </subcellularLocation>
</comment>
<gene>
    <name evidence="9" type="primary">TBX2</name>
    <name evidence="9" type="ORF">NPIL_221251</name>
</gene>
<evidence type="ECO:0000256" key="3">
    <source>
        <dbReference type="ARBA" id="ARBA00023125"/>
    </source>
</evidence>
<keyword evidence="4" id="KW-0804">Transcription</keyword>
<keyword evidence="5 6" id="KW-0539">Nucleus</keyword>
<accession>A0A8X6QVY2</accession>
<sequence>MKTAKKEICSVIDGKQRTKHYVRQKLKQLERIAASHKSSISFLEPMTLDSPFLTPGMAFHAPMYHYNLPPTDYPSAPFMDYRTNSFLTPPSYSFFGPYMYPSCLPKEYPSGGGYCVPAEVEEDDGVTDDPEVSLESKDLWTRFHALGTEMVITKSGRRIFPAYKVRVSGLEKKAKYILLMDIVAVDDCRYKFHNNRWVVAGKADPEMPKRMYIHPDSPSTGEQWMQKVVSFHKLKITNNISNKHSHTILNSMHKYQPRFHVVRADDISKLSYKKFRTFTFEETYFIAVTAYQNQKITKLKIDHNPFAKGFRESGGSKRLKRKSVDDFFFESDEDKASDDKASSPNKKECPESITERLEASPTVPEKISKPPEETKERDSLNSPLVYEAEHMSRTNSFLERCLSYDRQIRENQDVKRSNFDPFSNTFAAAYYRGSYDYIRMLEHESLKTAIEMPYSISTTLHSPELNSAMCINNTRMPIKPSPVIGIPSSGYPILNSPPDTSALMQTEEYRRALLSTTLAQHRYYPYFCR</sequence>
<dbReference type="GO" id="GO:0045893">
    <property type="term" value="P:positive regulation of DNA-templated transcription"/>
    <property type="evidence" value="ECO:0007669"/>
    <property type="project" value="InterPro"/>
</dbReference>
<dbReference type="InterPro" id="IPR002070">
    <property type="entry name" value="TF_Brachyury"/>
</dbReference>
<dbReference type="OrthoDB" id="7442607at2759"/>
<evidence type="ECO:0000256" key="1">
    <source>
        <dbReference type="ARBA" id="ARBA00004123"/>
    </source>
</evidence>
<protein>
    <submittedName>
        <fullName evidence="9">T-box transcription factor TBX2</fullName>
    </submittedName>
</protein>
<evidence type="ECO:0000256" key="6">
    <source>
        <dbReference type="PROSITE-ProRule" id="PRU00201"/>
    </source>
</evidence>
<comment type="caution">
    <text evidence="6">Lacks conserved residue(s) required for the propagation of feature annotation.</text>
</comment>
<dbReference type="PANTHER" id="PTHR11267">
    <property type="entry name" value="T-BOX PROTEIN-RELATED"/>
    <property type="match status" value="1"/>
</dbReference>
<dbReference type="FunFam" id="2.60.40.820:FF:000016">
    <property type="entry name" value="T-box transcription factor TBX2-A"/>
    <property type="match status" value="1"/>
</dbReference>
<evidence type="ECO:0000256" key="7">
    <source>
        <dbReference type="SAM" id="MobiDB-lite"/>
    </source>
</evidence>
<feature type="region of interest" description="Disordered" evidence="7">
    <location>
        <begin position="334"/>
        <end position="380"/>
    </location>
</feature>
<dbReference type="GO" id="GO:0001708">
    <property type="term" value="P:cell fate specification"/>
    <property type="evidence" value="ECO:0007669"/>
    <property type="project" value="TreeGrafter"/>
</dbReference>
<evidence type="ECO:0000313" key="9">
    <source>
        <dbReference type="EMBL" id="GFU45980.1"/>
    </source>
</evidence>
<dbReference type="GO" id="GO:0000981">
    <property type="term" value="F:DNA-binding transcription factor activity, RNA polymerase II-specific"/>
    <property type="evidence" value="ECO:0007669"/>
    <property type="project" value="TreeGrafter"/>
</dbReference>
<dbReference type="PROSITE" id="PS50252">
    <property type="entry name" value="TBOX_3"/>
    <property type="match status" value="1"/>
</dbReference>
<dbReference type="InterPro" id="IPR036960">
    <property type="entry name" value="T-box_sf"/>
</dbReference>
<dbReference type="GO" id="GO:0000785">
    <property type="term" value="C:chromatin"/>
    <property type="evidence" value="ECO:0007669"/>
    <property type="project" value="TreeGrafter"/>
</dbReference>
<dbReference type="EMBL" id="BMAW01086093">
    <property type="protein sequence ID" value="GFU45980.1"/>
    <property type="molecule type" value="Genomic_DNA"/>
</dbReference>
<dbReference type="PRINTS" id="PR00938">
    <property type="entry name" value="BRACHYURY"/>
</dbReference>
<dbReference type="GO" id="GO:0000978">
    <property type="term" value="F:RNA polymerase II cis-regulatory region sequence-specific DNA binding"/>
    <property type="evidence" value="ECO:0007669"/>
    <property type="project" value="InterPro"/>
</dbReference>
<dbReference type="InterPro" id="IPR001699">
    <property type="entry name" value="TF_T-box"/>
</dbReference>
<organism evidence="9 10">
    <name type="scientific">Nephila pilipes</name>
    <name type="common">Giant wood spider</name>
    <name type="synonym">Nephila maculata</name>
    <dbReference type="NCBI Taxonomy" id="299642"/>
    <lineage>
        <taxon>Eukaryota</taxon>
        <taxon>Metazoa</taxon>
        <taxon>Ecdysozoa</taxon>
        <taxon>Arthropoda</taxon>
        <taxon>Chelicerata</taxon>
        <taxon>Arachnida</taxon>
        <taxon>Araneae</taxon>
        <taxon>Araneomorphae</taxon>
        <taxon>Entelegynae</taxon>
        <taxon>Araneoidea</taxon>
        <taxon>Nephilidae</taxon>
        <taxon>Nephila</taxon>
    </lineage>
</organism>
<evidence type="ECO:0000313" key="10">
    <source>
        <dbReference type="Proteomes" id="UP000887013"/>
    </source>
</evidence>
<evidence type="ECO:0000256" key="4">
    <source>
        <dbReference type="ARBA" id="ARBA00023163"/>
    </source>
</evidence>
<keyword evidence="10" id="KW-1185">Reference proteome</keyword>
<dbReference type="SMART" id="SM00425">
    <property type="entry name" value="TBOX"/>
    <property type="match status" value="1"/>
</dbReference>
<dbReference type="Proteomes" id="UP000887013">
    <property type="component" value="Unassembled WGS sequence"/>
</dbReference>
<keyword evidence="2" id="KW-0805">Transcription regulation</keyword>
<dbReference type="InterPro" id="IPR008967">
    <property type="entry name" value="p53-like_TF_DNA-bd_sf"/>
</dbReference>
<dbReference type="GO" id="GO:0005634">
    <property type="term" value="C:nucleus"/>
    <property type="evidence" value="ECO:0007669"/>
    <property type="project" value="UniProtKB-SubCell"/>
</dbReference>
<dbReference type="SUPFAM" id="SSF49417">
    <property type="entry name" value="p53-like transcription factors"/>
    <property type="match status" value="1"/>
</dbReference>
<comment type="caution">
    <text evidence="9">The sequence shown here is derived from an EMBL/GenBank/DDBJ whole genome shotgun (WGS) entry which is preliminary data.</text>
</comment>
<dbReference type="InterPro" id="IPR046360">
    <property type="entry name" value="T-box_DNA-bd"/>
</dbReference>
<evidence type="ECO:0000256" key="5">
    <source>
        <dbReference type="ARBA" id="ARBA00023242"/>
    </source>
</evidence>
<proteinExistence type="predicted"/>